<dbReference type="Gene3D" id="3.30.40.10">
    <property type="entry name" value="Zinc/RING finger domain, C3HC4 (zinc finger)"/>
    <property type="match status" value="1"/>
</dbReference>
<dbReference type="PANTHER" id="PTHR46347">
    <property type="entry name" value="RING/FYVE/PHD ZINC FINGER SUPERFAMILY PROTEIN"/>
    <property type="match status" value="1"/>
</dbReference>
<dbReference type="PANTHER" id="PTHR46347:SF1">
    <property type="entry name" value="RING_FYVE_PHD ZINC FINGER SUPERFAMILY PROTEIN"/>
    <property type="match status" value="1"/>
</dbReference>
<keyword evidence="1" id="KW-0479">Metal-binding</keyword>
<evidence type="ECO:0000256" key="2">
    <source>
        <dbReference type="ARBA" id="ARBA00022771"/>
    </source>
</evidence>
<feature type="compositionally biased region" description="Polar residues" evidence="4">
    <location>
        <begin position="295"/>
        <end position="319"/>
    </location>
</feature>
<evidence type="ECO:0000256" key="5">
    <source>
        <dbReference type="SAM" id="Phobius"/>
    </source>
</evidence>
<evidence type="ECO:0000259" key="6">
    <source>
        <dbReference type="PROSITE" id="PS51292"/>
    </source>
</evidence>
<dbReference type="InterPro" id="IPR013083">
    <property type="entry name" value="Znf_RING/FYVE/PHD"/>
</dbReference>
<evidence type="ECO:0000313" key="8">
    <source>
        <dbReference type="Proteomes" id="UP000053789"/>
    </source>
</evidence>
<feature type="region of interest" description="Disordered" evidence="4">
    <location>
        <begin position="1"/>
        <end position="24"/>
    </location>
</feature>
<dbReference type="EMBL" id="KN846987">
    <property type="protein sequence ID" value="KIW93616.1"/>
    <property type="molecule type" value="Genomic_DNA"/>
</dbReference>
<dbReference type="SMART" id="SM00744">
    <property type="entry name" value="RINGv"/>
    <property type="match status" value="1"/>
</dbReference>
<name>A0A0D2EUT4_CLAB1</name>
<dbReference type="SUPFAM" id="SSF57850">
    <property type="entry name" value="RING/U-box"/>
    <property type="match status" value="1"/>
</dbReference>
<dbReference type="OrthoDB" id="264354at2759"/>
<protein>
    <recommendedName>
        <fullName evidence="6">RING-CH-type domain-containing protein</fullName>
    </recommendedName>
</protein>
<dbReference type="RefSeq" id="XP_016620285.1">
    <property type="nucleotide sequence ID" value="XM_016763961.1"/>
</dbReference>
<dbReference type="InterPro" id="IPR011016">
    <property type="entry name" value="Znf_RING-CH"/>
</dbReference>
<reference evidence="7" key="1">
    <citation type="submission" date="2015-01" db="EMBL/GenBank/DDBJ databases">
        <title>The Genome Sequence of Cladophialophora bantiana CBS 173.52.</title>
        <authorList>
            <consortium name="The Broad Institute Genomics Platform"/>
            <person name="Cuomo C."/>
            <person name="de Hoog S."/>
            <person name="Gorbushina A."/>
            <person name="Stielow B."/>
            <person name="Teixiera M."/>
            <person name="Abouelleil A."/>
            <person name="Chapman S.B."/>
            <person name="Priest M."/>
            <person name="Young S.K."/>
            <person name="Wortman J."/>
            <person name="Nusbaum C."/>
            <person name="Birren B."/>
        </authorList>
    </citation>
    <scope>NUCLEOTIDE SEQUENCE [LARGE SCALE GENOMIC DNA]</scope>
    <source>
        <strain evidence="7">CBS 173.52</strain>
    </source>
</reference>
<accession>A0A0D2EUT4</accession>
<dbReference type="AlphaFoldDB" id="A0A0D2EUT4"/>
<feature type="transmembrane region" description="Helical" evidence="5">
    <location>
        <begin position="126"/>
        <end position="146"/>
    </location>
</feature>
<evidence type="ECO:0000256" key="4">
    <source>
        <dbReference type="SAM" id="MobiDB-lite"/>
    </source>
</evidence>
<organism evidence="7 8">
    <name type="scientific">Cladophialophora bantiana (strain ATCC 10958 / CBS 173.52 / CDC B-1940 / NIH 8579)</name>
    <name type="common">Xylohypha bantiana</name>
    <dbReference type="NCBI Taxonomy" id="1442370"/>
    <lineage>
        <taxon>Eukaryota</taxon>
        <taxon>Fungi</taxon>
        <taxon>Dikarya</taxon>
        <taxon>Ascomycota</taxon>
        <taxon>Pezizomycotina</taxon>
        <taxon>Eurotiomycetes</taxon>
        <taxon>Chaetothyriomycetidae</taxon>
        <taxon>Chaetothyriales</taxon>
        <taxon>Herpotrichiellaceae</taxon>
        <taxon>Cladophialophora</taxon>
    </lineage>
</organism>
<dbReference type="VEuPathDB" id="FungiDB:Z519_06221"/>
<evidence type="ECO:0000313" key="7">
    <source>
        <dbReference type="EMBL" id="KIW93616.1"/>
    </source>
</evidence>
<sequence length="361" mass="39888">MASTEDSQKHAPLNGDAPESPQSWTYPTRTCRLCLEEVPATVTLYPPGLPPAFQHPVVEYKNEDEYGRLIKPCHCRGGMRYIHELCLLRSRTEGVRPGSLWKCHECGYQFNFNRLTIQRYLGSKTASGVLTAFVMLVIIFLLGFIADPILNLYTDPYETIVGHEDVWQAVDVNDSQRSLSGWAQHFIKGMVSMGVLSFLRTMILNPFHWWNLRNTGLVTGRVSGRSATGRDRAVNISWIVVAMGILSASYFFYQWVQTIIGKSLQRIGNNIVDTQLPGDDDDIKPPPGFKFESNYPDTTGSGAGAQQSDNVQTDQQDQSTKAKDSGIPAVGPGVVPGAWGSSAYSSALDDAQSQGWSFQGL</sequence>
<feature type="transmembrane region" description="Helical" evidence="5">
    <location>
        <begin position="190"/>
        <end position="212"/>
    </location>
</feature>
<keyword evidence="3" id="KW-0862">Zinc</keyword>
<keyword evidence="5" id="KW-0812">Transmembrane</keyword>
<dbReference type="PROSITE" id="PS51292">
    <property type="entry name" value="ZF_RING_CH"/>
    <property type="match status" value="1"/>
</dbReference>
<dbReference type="HOGENOM" id="CLU_047453_1_0_1"/>
<evidence type="ECO:0000256" key="1">
    <source>
        <dbReference type="ARBA" id="ARBA00022723"/>
    </source>
</evidence>
<dbReference type="GO" id="GO:0008270">
    <property type="term" value="F:zinc ion binding"/>
    <property type="evidence" value="ECO:0007669"/>
    <property type="project" value="UniProtKB-KW"/>
</dbReference>
<keyword evidence="8" id="KW-1185">Reference proteome</keyword>
<proteinExistence type="predicted"/>
<keyword evidence="5" id="KW-0472">Membrane</keyword>
<dbReference type="Pfam" id="PF12906">
    <property type="entry name" value="RINGv"/>
    <property type="match status" value="1"/>
</dbReference>
<feature type="domain" description="RING-CH-type" evidence="6">
    <location>
        <begin position="23"/>
        <end position="113"/>
    </location>
</feature>
<keyword evidence="5" id="KW-1133">Transmembrane helix</keyword>
<feature type="region of interest" description="Disordered" evidence="4">
    <location>
        <begin position="276"/>
        <end position="334"/>
    </location>
</feature>
<keyword evidence="2" id="KW-0863">Zinc-finger</keyword>
<feature type="transmembrane region" description="Helical" evidence="5">
    <location>
        <begin position="233"/>
        <end position="253"/>
    </location>
</feature>
<gene>
    <name evidence="7" type="ORF">Z519_06221</name>
</gene>
<evidence type="ECO:0000256" key="3">
    <source>
        <dbReference type="ARBA" id="ARBA00022833"/>
    </source>
</evidence>
<dbReference type="Proteomes" id="UP000053789">
    <property type="component" value="Unassembled WGS sequence"/>
</dbReference>
<dbReference type="GeneID" id="27699149"/>